<dbReference type="PROSITE" id="PS51450">
    <property type="entry name" value="LRR"/>
    <property type="match status" value="1"/>
</dbReference>
<proteinExistence type="predicted"/>
<dbReference type="AlphaFoldDB" id="A0A1I8FZF3"/>
<keyword evidence="2" id="KW-0677">Repeat</keyword>
<reference evidence="5 6" key="1">
    <citation type="submission" date="2016-11" db="UniProtKB">
        <authorList>
            <consortium name="WormBaseParasite"/>
        </authorList>
    </citation>
    <scope>IDENTIFICATION</scope>
</reference>
<sequence length="376" mass="41025">MSKRVPLQKPAPKSKATAASNSTRPKKKPPKTQSPSSTLPDKDAGTEFGDEFLSSTPPEMLNDHQQDQMEPESAEELQKRLLDRLLSPSSPSDTLCELTHARLDRAELTSIDCFANMWPSNNSVTHLYLQHNKLESLLPGIEYLPNLVFLTVAHNRLTNLTGLASSAPGLRFLDASHNGLTRLEPSTDLPANLFILCLQGNPCRGYRRSVLSRLPRLHQLDLRIVERQSGDDEGAAADSERLPTDSEDDDDDEAGSEDPVDDDVARMLRVARQCLGELDESDIDEDVDDIEDADYEVEDQLDDLGDAGESDGTGGDAAASTSVRRLAADILLRSQSRLETMMSAAAEAAADTERRRREISSAANAGSVAESSTDLE</sequence>
<organism evidence="4 5">
    <name type="scientific">Macrostomum lignano</name>
    <dbReference type="NCBI Taxonomy" id="282301"/>
    <lineage>
        <taxon>Eukaryota</taxon>
        <taxon>Metazoa</taxon>
        <taxon>Spiralia</taxon>
        <taxon>Lophotrochozoa</taxon>
        <taxon>Platyhelminthes</taxon>
        <taxon>Rhabditophora</taxon>
        <taxon>Macrostomorpha</taxon>
        <taxon>Macrostomida</taxon>
        <taxon>Macrostomidae</taxon>
        <taxon>Macrostomum</taxon>
    </lineage>
</organism>
<keyword evidence="4" id="KW-1185">Reference proteome</keyword>
<dbReference type="InterPro" id="IPR032675">
    <property type="entry name" value="LRR_dom_sf"/>
</dbReference>
<feature type="region of interest" description="Disordered" evidence="3">
    <location>
        <begin position="1"/>
        <end position="76"/>
    </location>
</feature>
<feature type="region of interest" description="Disordered" evidence="3">
    <location>
        <begin position="228"/>
        <end position="263"/>
    </location>
</feature>
<feature type="region of interest" description="Disordered" evidence="3">
    <location>
        <begin position="344"/>
        <end position="376"/>
    </location>
</feature>
<evidence type="ECO:0000256" key="3">
    <source>
        <dbReference type="SAM" id="MobiDB-lite"/>
    </source>
</evidence>
<dbReference type="Gene3D" id="3.80.10.10">
    <property type="entry name" value="Ribonuclease Inhibitor"/>
    <property type="match status" value="1"/>
</dbReference>
<dbReference type="PANTHER" id="PTHR46652:SF7">
    <property type="entry name" value="LEUCINE-RICH REPEAT AND IQ DOMAIN-CONTAINING PROTEIN 1"/>
    <property type="match status" value="1"/>
</dbReference>
<dbReference type="InterPro" id="IPR001611">
    <property type="entry name" value="Leu-rich_rpt"/>
</dbReference>
<dbReference type="STRING" id="282301.A0A1I8FZF3"/>
<dbReference type="WBParaSite" id="maker-uti_cns_0008081-snap-gene-0.1-mRNA-1">
    <property type="protein sequence ID" value="maker-uti_cns_0008081-snap-gene-0.1-mRNA-1"/>
    <property type="gene ID" value="maker-uti_cns_0008081-snap-gene-0.1"/>
</dbReference>
<protein>
    <submittedName>
        <fullName evidence="5 6">LRRcap domain-containing protein</fullName>
    </submittedName>
</protein>
<evidence type="ECO:0000313" key="4">
    <source>
        <dbReference type="Proteomes" id="UP000095280"/>
    </source>
</evidence>
<evidence type="ECO:0000256" key="2">
    <source>
        <dbReference type="ARBA" id="ARBA00022737"/>
    </source>
</evidence>
<dbReference type="SUPFAM" id="SSF52058">
    <property type="entry name" value="L domain-like"/>
    <property type="match status" value="1"/>
</dbReference>
<dbReference type="PANTHER" id="PTHR46652">
    <property type="entry name" value="LEUCINE-RICH REPEAT AND IQ DOMAIN-CONTAINING PROTEIN 1-RELATED"/>
    <property type="match status" value="1"/>
</dbReference>
<accession>A0A1I8FZF3</accession>
<evidence type="ECO:0000313" key="6">
    <source>
        <dbReference type="WBParaSite" id="maker-uti_cns_0007103-snap-gene-0.4-mRNA-1"/>
    </source>
</evidence>
<feature type="compositionally biased region" description="Low complexity" evidence="3">
    <location>
        <begin position="10"/>
        <end position="23"/>
    </location>
</feature>
<dbReference type="OrthoDB" id="7451790at2759"/>
<feature type="compositionally biased region" description="Polar residues" evidence="3">
    <location>
        <begin position="361"/>
        <end position="376"/>
    </location>
</feature>
<dbReference type="WBParaSite" id="maker-uti_cns_0007103-snap-gene-0.4-mRNA-1">
    <property type="protein sequence ID" value="maker-uti_cns_0007103-snap-gene-0.4-mRNA-1"/>
    <property type="gene ID" value="maker-uti_cns_0007103-snap-gene-0.4"/>
</dbReference>
<keyword evidence="1" id="KW-0433">Leucine-rich repeat</keyword>
<evidence type="ECO:0000313" key="5">
    <source>
        <dbReference type="WBParaSite" id="maker-uti_cns_0000303-snap-gene-0.3-mRNA-1"/>
    </source>
</evidence>
<evidence type="ECO:0000256" key="1">
    <source>
        <dbReference type="ARBA" id="ARBA00022614"/>
    </source>
</evidence>
<name>A0A1I8FZF3_9PLAT</name>
<dbReference type="Proteomes" id="UP000095280">
    <property type="component" value="Unplaced"/>
</dbReference>
<feature type="compositionally biased region" description="Acidic residues" evidence="3">
    <location>
        <begin position="245"/>
        <end position="262"/>
    </location>
</feature>
<dbReference type="WBParaSite" id="maker-uti_cns_0000303-snap-gene-0.3-mRNA-1">
    <property type="protein sequence ID" value="maker-uti_cns_0000303-snap-gene-0.3-mRNA-1"/>
    <property type="gene ID" value="maker-uti_cns_0000303-snap-gene-0.3"/>
</dbReference>
<dbReference type="InterPro" id="IPR050836">
    <property type="entry name" value="SDS22/Internalin_LRR"/>
</dbReference>